<dbReference type="EMBL" id="UZAH01028123">
    <property type="protein sequence ID" value="VDO97814.1"/>
    <property type="molecule type" value="Genomic_DNA"/>
</dbReference>
<accession>A0A3P8AQB5</accession>
<dbReference type="WBParaSite" id="HPBE_0001389901-mRNA-1">
    <property type="protein sequence ID" value="HPBE_0001389901-mRNA-1"/>
    <property type="gene ID" value="HPBE_0001389901"/>
</dbReference>
<organism evidence="2 3">
    <name type="scientific">Heligmosomoides polygyrus</name>
    <name type="common">Parasitic roundworm</name>
    <dbReference type="NCBI Taxonomy" id="6339"/>
    <lineage>
        <taxon>Eukaryota</taxon>
        <taxon>Metazoa</taxon>
        <taxon>Ecdysozoa</taxon>
        <taxon>Nematoda</taxon>
        <taxon>Chromadorea</taxon>
        <taxon>Rhabditida</taxon>
        <taxon>Rhabditina</taxon>
        <taxon>Rhabditomorpha</taxon>
        <taxon>Strongyloidea</taxon>
        <taxon>Heligmosomidae</taxon>
        <taxon>Heligmosomoides</taxon>
    </lineage>
</organism>
<name>A0A183FYX9_HELPZ</name>
<evidence type="ECO:0000313" key="3">
    <source>
        <dbReference type="WBParaSite" id="HPBE_0001389901-mRNA-1"/>
    </source>
</evidence>
<reference evidence="3" key="2">
    <citation type="submission" date="2019-09" db="UniProtKB">
        <authorList>
            <consortium name="WormBaseParasite"/>
        </authorList>
    </citation>
    <scope>IDENTIFICATION</scope>
</reference>
<evidence type="ECO:0000313" key="2">
    <source>
        <dbReference type="Proteomes" id="UP000050761"/>
    </source>
</evidence>
<protein>
    <submittedName>
        <fullName evidence="1 3">Uncharacterized protein</fullName>
    </submittedName>
</protein>
<gene>
    <name evidence="1" type="ORF">HPBE_LOCUS13900</name>
</gene>
<sequence length="85" mass="10532">MVTFHTFQKLQEWRNEDAQHNYTAKEEYRKLLDDINNSRTLTREEKDEILIFLHNYERRRCILGRYGRLKLKLFSALFYFHNFTG</sequence>
<keyword evidence="2" id="KW-1185">Reference proteome</keyword>
<accession>A0A183FYX9</accession>
<proteinExistence type="predicted"/>
<evidence type="ECO:0000313" key="1">
    <source>
        <dbReference type="EMBL" id="VDO97814.1"/>
    </source>
</evidence>
<reference evidence="1 2" key="1">
    <citation type="submission" date="2018-11" db="EMBL/GenBank/DDBJ databases">
        <authorList>
            <consortium name="Pathogen Informatics"/>
        </authorList>
    </citation>
    <scope>NUCLEOTIDE SEQUENCE [LARGE SCALE GENOMIC DNA]</scope>
</reference>
<dbReference type="Proteomes" id="UP000050761">
    <property type="component" value="Unassembled WGS sequence"/>
</dbReference>
<dbReference type="AlphaFoldDB" id="A0A183FYX9"/>